<comment type="caution">
    <text evidence="2">The sequence shown here is derived from an EMBL/GenBank/DDBJ whole genome shotgun (WGS) entry which is preliminary data.</text>
</comment>
<accession>A0ABX1K0L0</accession>
<evidence type="ECO:0000259" key="1">
    <source>
        <dbReference type="PROSITE" id="PS50943"/>
    </source>
</evidence>
<dbReference type="Proteomes" id="UP000777774">
    <property type="component" value="Unassembled WGS sequence"/>
</dbReference>
<protein>
    <submittedName>
        <fullName evidence="2">Helix-turn-helix domain-containing protein</fullName>
    </submittedName>
</protein>
<reference evidence="2 3" key="1">
    <citation type="submission" date="2020-04" db="EMBL/GenBank/DDBJ databases">
        <title>MicrobeNet Type strains.</title>
        <authorList>
            <person name="Nicholson A.C."/>
        </authorList>
    </citation>
    <scope>NUCLEOTIDE SEQUENCE [LARGE SCALE GENOMIC DNA]</scope>
    <source>
        <strain evidence="2 3">ATCC BAA-787</strain>
    </source>
</reference>
<dbReference type="Gene3D" id="3.30.450.180">
    <property type="match status" value="1"/>
</dbReference>
<dbReference type="PROSITE" id="PS50943">
    <property type="entry name" value="HTH_CROC1"/>
    <property type="match status" value="1"/>
</dbReference>
<dbReference type="SMART" id="SM00530">
    <property type="entry name" value="HTH_XRE"/>
    <property type="match status" value="1"/>
</dbReference>
<dbReference type="CDD" id="cd00093">
    <property type="entry name" value="HTH_XRE"/>
    <property type="match status" value="1"/>
</dbReference>
<feature type="domain" description="HTH cro/C1-type" evidence="1">
    <location>
        <begin position="36"/>
        <end position="83"/>
    </location>
</feature>
<dbReference type="PANTHER" id="PTHR35010:SF2">
    <property type="entry name" value="BLL4672 PROTEIN"/>
    <property type="match status" value="1"/>
</dbReference>
<sequence length="299" mass="32866">MDNRDEIRDFLASRRARITPQQAGLTAYGSNRRVPGLRREEVAMLAGVSADYYVRLERGNLGGVSEQVLASLADALQLDEAERLHLHDLARGAGSRPGRTRRRPPVAVPESVRLLLDAVTGTPAVVRNDHLDLLAWNPLGRALYDPLFAGPSHDDRRPPNHARFAFLDPAARDFWVDWDRAAHDTVGILRAAAGRVPHDRHVQDLVGELSTRSEEFRSLWARHDVHLHRGGTKRIHHPVVGELELLYDTLAIAQAPGLTLLVYTATPGSPTADALRLLASWAATPAAATTTHPASPHPR</sequence>
<keyword evidence="3" id="KW-1185">Reference proteome</keyword>
<dbReference type="SUPFAM" id="SSF47413">
    <property type="entry name" value="lambda repressor-like DNA-binding domains"/>
    <property type="match status" value="1"/>
</dbReference>
<dbReference type="RefSeq" id="WP_168678261.1">
    <property type="nucleotide sequence ID" value="NZ_JAAXOY010000104.1"/>
</dbReference>
<dbReference type="EMBL" id="JAAXOY010000104">
    <property type="protein sequence ID" value="NKY39132.1"/>
    <property type="molecule type" value="Genomic_DNA"/>
</dbReference>
<dbReference type="Pfam" id="PF17765">
    <property type="entry name" value="MLTR_LBD"/>
    <property type="match status" value="1"/>
</dbReference>
<dbReference type="InterPro" id="IPR010982">
    <property type="entry name" value="Lambda_DNA-bd_dom_sf"/>
</dbReference>
<name>A0ABX1K0L0_9CELL</name>
<dbReference type="InterPro" id="IPR001387">
    <property type="entry name" value="Cro/C1-type_HTH"/>
</dbReference>
<evidence type="ECO:0000313" key="2">
    <source>
        <dbReference type="EMBL" id="NKY39132.1"/>
    </source>
</evidence>
<gene>
    <name evidence="2" type="ORF">HGA02_06150</name>
</gene>
<dbReference type="InterPro" id="IPR041413">
    <property type="entry name" value="MLTR_LBD"/>
</dbReference>
<organism evidence="2 3">
    <name type="scientific">Cellulomonas septica</name>
    <dbReference type="NCBI Taxonomy" id="285080"/>
    <lineage>
        <taxon>Bacteria</taxon>
        <taxon>Bacillati</taxon>
        <taxon>Actinomycetota</taxon>
        <taxon>Actinomycetes</taxon>
        <taxon>Micrococcales</taxon>
        <taxon>Cellulomonadaceae</taxon>
        <taxon>Cellulomonas</taxon>
    </lineage>
</organism>
<proteinExistence type="predicted"/>
<dbReference type="PANTHER" id="PTHR35010">
    <property type="entry name" value="BLL4672 PROTEIN-RELATED"/>
    <property type="match status" value="1"/>
</dbReference>
<dbReference type="Pfam" id="PF13560">
    <property type="entry name" value="HTH_31"/>
    <property type="match status" value="1"/>
</dbReference>
<dbReference type="Gene3D" id="1.10.260.40">
    <property type="entry name" value="lambda repressor-like DNA-binding domains"/>
    <property type="match status" value="1"/>
</dbReference>
<evidence type="ECO:0000313" key="3">
    <source>
        <dbReference type="Proteomes" id="UP000777774"/>
    </source>
</evidence>